<proteinExistence type="predicted"/>
<dbReference type="Proteomes" id="UP000625033">
    <property type="component" value="Unassembled WGS sequence"/>
</dbReference>
<evidence type="ECO:0000313" key="1">
    <source>
        <dbReference type="EMBL" id="MBG6085815.1"/>
    </source>
</evidence>
<keyword evidence="2" id="KW-1185">Reference proteome</keyword>
<reference evidence="1" key="1">
    <citation type="submission" date="2020-11" db="EMBL/GenBank/DDBJ databases">
        <title>Sequencing the genomes of 1000 actinobacteria strains.</title>
        <authorList>
            <person name="Klenk H.-P."/>
        </authorList>
    </citation>
    <scope>NUCLEOTIDE SEQUENCE</scope>
    <source>
        <strain evidence="1">DSM 26152</strain>
    </source>
</reference>
<evidence type="ECO:0000313" key="2">
    <source>
        <dbReference type="Proteomes" id="UP000625033"/>
    </source>
</evidence>
<gene>
    <name evidence="1" type="ORF">IW252_002582</name>
</gene>
<accession>A0A931DFB9</accession>
<sequence length="137" mass="14470">MADATALAATVKAALTSDDFKFYDGYVPAKVPEAGGYILPYVVLWAGDGEPADQQAACGLQGTSSLLWDFQTTCVASSPEACRAVARDVRAALTNLPAGTGRIKPNPDGFQQNVPVLDPTATPARFMLPVPWRITTN</sequence>
<dbReference type="EMBL" id="JADOTZ010000001">
    <property type="protein sequence ID" value="MBG6085815.1"/>
    <property type="molecule type" value="Genomic_DNA"/>
</dbReference>
<name>A0A931DFB9_9MICC</name>
<protein>
    <submittedName>
        <fullName evidence="1">Uncharacterized protein</fullName>
    </submittedName>
</protein>
<dbReference type="AlphaFoldDB" id="A0A931DFB9"/>
<organism evidence="1 2">
    <name type="scientific">Zhihengliuella flava</name>
    <dbReference type="NCBI Taxonomy" id="1285193"/>
    <lineage>
        <taxon>Bacteria</taxon>
        <taxon>Bacillati</taxon>
        <taxon>Actinomycetota</taxon>
        <taxon>Actinomycetes</taxon>
        <taxon>Micrococcales</taxon>
        <taxon>Micrococcaceae</taxon>
        <taxon>Zhihengliuella</taxon>
    </lineage>
</organism>
<comment type="caution">
    <text evidence="1">The sequence shown here is derived from an EMBL/GenBank/DDBJ whole genome shotgun (WGS) entry which is preliminary data.</text>
</comment>
<dbReference type="RefSeq" id="WP_196836958.1">
    <property type="nucleotide sequence ID" value="NZ_JADOTZ010000001.1"/>
</dbReference>